<proteinExistence type="predicted"/>
<dbReference type="Proteomes" id="UP000694892">
    <property type="component" value="Chromosome 9_10S"/>
</dbReference>
<protein>
    <submittedName>
        <fullName evidence="1">Uncharacterized protein</fullName>
    </submittedName>
</protein>
<name>A0A974H0F2_XENLA</name>
<evidence type="ECO:0000313" key="1">
    <source>
        <dbReference type="EMBL" id="OCT60259.1"/>
    </source>
</evidence>
<sequence>MGTYLWLLHKIVPACWHFNYQAWTLTCGFYLSYVPTCWHGIPSMDTYLWLLLKLWYLPVGIKYQALDTYLWVFLK</sequence>
<gene>
    <name evidence="1" type="ORF">XELAEV_18046275mg</name>
</gene>
<reference evidence="2" key="1">
    <citation type="journal article" date="2016" name="Nature">
        <title>Genome evolution in the allotetraploid frog Xenopus laevis.</title>
        <authorList>
            <person name="Session A.M."/>
            <person name="Uno Y."/>
            <person name="Kwon T."/>
            <person name="Chapman J.A."/>
            <person name="Toyoda A."/>
            <person name="Takahashi S."/>
            <person name="Fukui A."/>
            <person name="Hikosaka A."/>
            <person name="Suzuki A."/>
            <person name="Kondo M."/>
            <person name="van Heeringen S.J."/>
            <person name="Quigley I."/>
            <person name="Heinz S."/>
            <person name="Ogino H."/>
            <person name="Ochi H."/>
            <person name="Hellsten U."/>
            <person name="Lyons J.B."/>
            <person name="Simakov O."/>
            <person name="Putnam N."/>
            <person name="Stites J."/>
            <person name="Kuroki Y."/>
            <person name="Tanaka T."/>
            <person name="Michiue T."/>
            <person name="Watanabe M."/>
            <person name="Bogdanovic O."/>
            <person name="Lister R."/>
            <person name="Georgiou G."/>
            <person name="Paranjpe S.S."/>
            <person name="van Kruijsbergen I."/>
            <person name="Shu S."/>
            <person name="Carlson J."/>
            <person name="Kinoshita T."/>
            <person name="Ohta Y."/>
            <person name="Mawaribuchi S."/>
            <person name="Jenkins J."/>
            <person name="Grimwood J."/>
            <person name="Schmutz J."/>
            <person name="Mitros T."/>
            <person name="Mozaffari S.V."/>
            <person name="Suzuki Y."/>
            <person name="Haramoto Y."/>
            <person name="Yamamoto T.S."/>
            <person name="Takagi C."/>
            <person name="Heald R."/>
            <person name="Miller K."/>
            <person name="Haudenschild C."/>
            <person name="Kitzman J."/>
            <person name="Nakayama T."/>
            <person name="Izutsu Y."/>
            <person name="Robert J."/>
            <person name="Fortriede J."/>
            <person name="Burns K."/>
            <person name="Lotay V."/>
            <person name="Karimi K."/>
            <person name="Yasuoka Y."/>
            <person name="Dichmann D.S."/>
            <person name="Flajnik M.F."/>
            <person name="Houston D.W."/>
            <person name="Shendure J."/>
            <person name="DuPasquier L."/>
            <person name="Vize P.D."/>
            <person name="Zorn A.M."/>
            <person name="Ito M."/>
            <person name="Marcotte E.M."/>
            <person name="Wallingford J.B."/>
            <person name="Ito Y."/>
            <person name="Asashima M."/>
            <person name="Ueno N."/>
            <person name="Matsuda Y."/>
            <person name="Veenstra G.J."/>
            <person name="Fujiyama A."/>
            <person name="Harland R.M."/>
            <person name="Taira M."/>
            <person name="Rokhsar D.S."/>
        </authorList>
    </citation>
    <scope>NUCLEOTIDE SEQUENCE [LARGE SCALE GENOMIC DNA]</scope>
    <source>
        <strain evidence="2">J</strain>
    </source>
</reference>
<organism evidence="1 2">
    <name type="scientific">Xenopus laevis</name>
    <name type="common">African clawed frog</name>
    <dbReference type="NCBI Taxonomy" id="8355"/>
    <lineage>
        <taxon>Eukaryota</taxon>
        <taxon>Metazoa</taxon>
        <taxon>Chordata</taxon>
        <taxon>Craniata</taxon>
        <taxon>Vertebrata</taxon>
        <taxon>Euteleostomi</taxon>
        <taxon>Amphibia</taxon>
        <taxon>Batrachia</taxon>
        <taxon>Anura</taxon>
        <taxon>Pipoidea</taxon>
        <taxon>Pipidae</taxon>
        <taxon>Xenopodinae</taxon>
        <taxon>Xenopus</taxon>
        <taxon>Xenopus</taxon>
    </lineage>
</organism>
<evidence type="ECO:0000313" key="2">
    <source>
        <dbReference type="Proteomes" id="UP000694892"/>
    </source>
</evidence>
<dbReference type="EMBL" id="CM004483">
    <property type="protein sequence ID" value="OCT60259.1"/>
    <property type="molecule type" value="Genomic_DNA"/>
</dbReference>
<dbReference type="AlphaFoldDB" id="A0A974H0F2"/>
<accession>A0A974H0F2</accession>